<organism evidence="2 3">
    <name type="scientific">Vagococcus fluvialis</name>
    <dbReference type="NCBI Taxonomy" id="2738"/>
    <lineage>
        <taxon>Bacteria</taxon>
        <taxon>Bacillati</taxon>
        <taxon>Bacillota</taxon>
        <taxon>Bacilli</taxon>
        <taxon>Lactobacillales</taxon>
        <taxon>Enterococcaceae</taxon>
        <taxon>Vagococcus</taxon>
    </lineage>
</organism>
<comment type="caution">
    <text evidence="2">The sequence shown here is derived from an EMBL/GenBank/DDBJ whole genome shotgun (WGS) entry which is preliminary data.</text>
</comment>
<dbReference type="Gene3D" id="3.40.50.10300">
    <property type="entry name" value="CoaB-like"/>
    <property type="match status" value="1"/>
</dbReference>
<name>A0A369B2S6_9ENTE</name>
<dbReference type="InterPro" id="IPR007085">
    <property type="entry name" value="DNA/pantothenate-metab_flavo_C"/>
</dbReference>
<dbReference type="EMBL" id="NGJX01000003">
    <property type="protein sequence ID" value="RSU03763.1"/>
    <property type="molecule type" value="Genomic_DNA"/>
</dbReference>
<protein>
    <recommendedName>
        <fullName evidence="1">DNA/pantothenate metabolism flavoprotein C-terminal domain-containing protein</fullName>
    </recommendedName>
</protein>
<dbReference type="GO" id="GO:0015937">
    <property type="term" value="P:coenzyme A biosynthetic process"/>
    <property type="evidence" value="ECO:0007669"/>
    <property type="project" value="UniProtKB-ARBA"/>
</dbReference>
<feature type="domain" description="DNA/pantothenate metabolism flavoprotein C-terminal" evidence="1">
    <location>
        <begin position="139"/>
        <end position="246"/>
    </location>
</feature>
<dbReference type="RefSeq" id="WP_114289162.1">
    <property type="nucleotide sequence ID" value="NZ_NGJX01000003.1"/>
</dbReference>
<feature type="domain" description="DNA/pantothenate metabolism flavoprotein C-terminal" evidence="1">
    <location>
        <begin position="2"/>
        <end position="104"/>
    </location>
</feature>
<dbReference type="Pfam" id="PF04127">
    <property type="entry name" value="DFP"/>
    <property type="match status" value="2"/>
</dbReference>
<sequence>MNILITAGGTSEKIDDVRHLTNHATGSLGREIATCLQQENVRIHYVYGPKAVLPSKEKIVFHPIHSVKELEATMKDLLTTINFDYVIHSMAVSDYELGSATNEELLAKELANKISDLKPETSEELEAIIKNSLLETSSAPAQKKISSKNEKLILVMKKAPKVISSIKKWQPTTNLIGFKLLVDVPEAELISVAQESIKKNQASYILANDLTTITENAHLGLLVSSTGVKVRFNTKKEIAQGLVDLMITEERRLK</sequence>
<keyword evidence="3" id="KW-1185">Reference proteome</keyword>
<dbReference type="AlphaFoldDB" id="A0A369B2S6"/>
<dbReference type="GO" id="GO:0003824">
    <property type="term" value="F:catalytic activity"/>
    <property type="evidence" value="ECO:0007669"/>
    <property type="project" value="UniProtKB-ARBA"/>
</dbReference>
<dbReference type="SUPFAM" id="SSF102645">
    <property type="entry name" value="CoaB-like"/>
    <property type="match status" value="1"/>
</dbReference>
<evidence type="ECO:0000259" key="1">
    <source>
        <dbReference type="Pfam" id="PF04127"/>
    </source>
</evidence>
<dbReference type="GeneID" id="63145971"/>
<evidence type="ECO:0000313" key="3">
    <source>
        <dbReference type="Proteomes" id="UP000288197"/>
    </source>
</evidence>
<reference evidence="2 3" key="1">
    <citation type="submission" date="2017-05" db="EMBL/GenBank/DDBJ databases">
        <title>Vagococcus spp. assemblies.</title>
        <authorList>
            <person name="Gulvik C.A."/>
        </authorList>
    </citation>
    <scope>NUCLEOTIDE SEQUENCE [LARGE SCALE GENOMIC DNA]</scope>
    <source>
        <strain evidence="2 3">NCFB 2497</strain>
    </source>
</reference>
<accession>A0A369B2S6</accession>
<gene>
    <name evidence="2" type="ORF">CBF32_03585</name>
</gene>
<dbReference type="InterPro" id="IPR035929">
    <property type="entry name" value="CoaB-like_sf"/>
</dbReference>
<evidence type="ECO:0000313" key="2">
    <source>
        <dbReference type="EMBL" id="RSU03763.1"/>
    </source>
</evidence>
<proteinExistence type="predicted"/>
<dbReference type="OrthoDB" id="9802554at2"/>
<dbReference type="Proteomes" id="UP000288197">
    <property type="component" value="Unassembled WGS sequence"/>
</dbReference>